<name>A0A6V7VF80_MELEN</name>
<proteinExistence type="predicted"/>
<comment type="caution">
    <text evidence="1">The sequence shown here is derived from an EMBL/GenBank/DDBJ whole genome shotgun (WGS) entry which is preliminary data.</text>
</comment>
<accession>A0A6V7VF80</accession>
<dbReference type="AlphaFoldDB" id="A0A6V7VF80"/>
<dbReference type="EMBL" id="CAJEWN010000219">
    <property type="protein sequence ID" value="CAD2173532.1"/>
    <property type="molecule type" value="Genomic_DNA"/>
</dbReference>
<gene>
    <name evidence="1" type="ORF">MENT_LOCUS25147</name>
</gene>
<protein>
    <submittedName>
        <fullName evidence="1">Uncharacterized protein</fullName>
    </submittedName>
</protein>
<sequence length="64" mass="7723">MKKDKFVKVGWTKPFNFEKTVYRLCRLSETRIPFRLILPKNPFTVYCLAKRFCPTLLNRLVIIM</sequence>
<organism evidence="1 2">
    <name type="scientific">Meloidogyne enterolobii</name>
    <name type="common">Root-knot nematode worm</name>
    <name type="synonym">Meloidogyne mayaguensis</name>
    <dbReference type="NCBI Taxonomy" id="390850"/>
    <lineage>
        <taxon>Eukaryota</taxon>
        <taxon>Metazoa</taxon>
        <taxon>Ecdysozoa</taxon>
        <taxon>Nematoda</taxon>
        <taxon>Chromadorea</taxon>
        <taxon>Rhabditida</taxon>
        <taxon>Tylenchina</taxon>
        <taxon>Tylenchomorpha</taxon>
        <taxon>Tylenchoidea</taxon>
        <taxon>Meloidogynidae</taxon>
        <taxon>Meloidogyninae</taxon>
        <taxon>Meloidogyne</taxon>
    </lineage>
</organism>
<evidence type="ECO:0000313" key="1">
    <source>
        <dbReference type="EMBL" id="CAD2173532.1"/>
    </source>
</evidence>
<evidence type="ECO:0000313" key="2">
    <source>
        <dbReference type="Proteomes" id="UP000580250"/>
    </source>
</evidence>
<reference evidence="1 2" key="1">
    <citation type="submission" date="2020-08" db="EMBL/GenBank/DDBJ databases">
        <authorList>
            <person name="Koutsovoulos G."/>
            <person name="Danchin GJ E."/>
        </authorList>
    </citation>
    <scope>NUCLEOTIDE SEQUENCE [LARGE SCALE GENOMIC DNA]</scope>
</reference>
<dbReference type="Proteomes" id="UP000580250">
    <property type="component" value="Unassembled WGS sequence"/>
</dbReference>